<comment type="caution">
    <text evidence="10">The sequence shown here is derived from an EMBL/GenBank/DDBJ whole genome shotgun (WGS) entry which is preliminary data.</text>
</comment>
<dbReference type="Pfam" id="PF25198">
    <property type="entry name" value="Spore_GerAC_N"/>
    <property type="match status" value="1"/>
</dbReference>
<proteinExistence type="inferred from homology"/>
<keyword evidence="7" id="KW-0449">Lipoprotein</keyword>
<keyword evidence="11" id="KW-1185">Reference proteome</keyword>
<accession>A0A140L6M1</accession>
<dbReference type="Proteomes" id="UP000070456">
    <property type="component" value="Unassembled WGS sequence"/>
</dbReference>
<feature type="domain" description="Spore germination GerAC-like C-terminal" evidence="8">
    <location>
        <begin position="224"/>
        <end position="388"/>
    </location>
</feature>
<dbReference type="GO" id="GO:0009847">
    <property type="term" value="P:spore germination"/>
    <property type="evidence" value="ECO:0007669"/>
    <property type="project" value="InterPro"/>
</dbReference>
<dbReference type="InterPro" id="IPR008844">
    <property type="entry name" value="Spore_GerAC-like"/>
</dbReference>
<comment type="subcellular location">
    <subcellularLocation>
        <location evidence="1">Membrane</location>
        <topology evidence="1">Lipid-anchor</topology>
    </subcellularLocation>
</comment>
<evidence type="ECO:0000256" key="3">
    <source>
        <dbReference type="ARBA" id="ARBA00022544"/>
    </source>
</evidence>
<keyword evidence="5" id="KW-0472">Membrane</keyword>
<dbReference type="Pfam" id="PF05504">
    <property type="entry name" value="Spore_GerAC"/>
    <property type="match status" value="1"/>
</dbReference>
<dbReference type="STRING" id="520762.AN619_11530"/>
<dbReference type="PANTHER" id="PTHR35789:SF1">
    <property type="entry name" value="SPORE GERMINATION PROTEIN B3"/>
    <property type="match status" value="1"/>
</dbReference>
<evidence type="ECO:0000259" key="9">
    <source>
        <dbReference type="Pfam" id="PF25198"/>
    </source>
</evidence>
<feature type="domain" description="Spore germination protein N-terminal" evidence="9">
    <location>
        <begin position="22"/>
        <end position="213"/>
    </location>
</feature>
<dbReference type="PROSITE" id="PS51257">
    <property type="entry name" value="PROKAR_LIPOPROTEIN"/>
    <property type="match status" value="1"/>
</dbReference>
<dbReference type="InterPro" id="IPR038501">
    <property type="entry name" value="Spore_GerAC_C_sf"/>
</dbReference>
<dbReference type="GO" id="GO:0016020">
    <property type="term" value="C:membrane"/>
    <property type="evidence" value="ECO:0007669"/>
    <property type="project" value="UniProtKB-SubCell"/>
</dbReference>
<dbReference type="Gene3D" id="3.30.300.210">
    <property type="entry name" value="Nutrient germinant receptor protein C, domain 3"/>
    <property type="match status" value="1"/>
</dbReference>
<keyword evidence="4" id="KW-0732">Signal</keyword>
<evidence type="ECO:0000259" key="8">
    <source>
        <dbReference type="Pfam" id="PF05504"/>
    </source>
</evidence>
<dbReference type="EMBL" id="LOEE01000028">
    <property type="protein sequence ID" value="KXG76196.1"/>
    <property type="molecule type" value="Genomic_DNA"/>
</dbReference>
<evidence type="ECO:0000256" key="4">
    <source>
        <dbReference type="ARBA" id="ARBA00022729"/>
    </source>
</evidence>
<dbReference type="RefSeq" id="WP_068555646.1">
    <property type="nucleotide sequence ID" value="NZ_LOEE01000028.1"/>
</dbReference>
<evidence type="ECO:0000313" key="10">
    <source>
        <dbReference type="EMBL" id="KXG76196.1"/>
    </source>
</evidence>
<organism evidence="10 11">
    <name type="scientific">Thermotalea metallivorans</name>
    <dbReference type="NCBI Taxonomy" id="520762"/>
    <lineage>
        <taxon>Bacteria</taxon>
        <taxon>Bacillati</taxon>
        <taxon>Bacillota</taxon>
        <taxon>Clostridia</taxon>
        <taxon>Peptostreptococcales</taxon>
        <taxon>Thermotaleaceae</taxon>
        <taxon>Thermotalea</taxon>
    </lineage>
</organism>
<reference evidence="10 11" key="1">
    <citation type="submission" date="2015-12" db="EMBL/GenBank/DDBJ databases">
        <title>Draft genome sequence of the thermoanaerobe Thermotalea metallivorans, an isolate from the runoff channel of the Great Artesian Basin, Australia.</title>
        <authorList>
            <person name="Patel B.K."/>
        </authorList>
    </citation>
    <scope>NUCLEOTIDE SEQUENCE [LARGE SCALE GENOMIC DNA]</scope>
    <source>
        <strain evidence="10 11">B2-1</strain>
    </source>
</reference>
<dbReference type="InterPro" id="IPR057336">
    <property type="entry name" value="GerAC_N"/>
</dbReference>
<gene>
    <name evidence="10" type="primary">gerAC_1</name>
    <name evidence="10" type="ORF">AN619_11530</name>
</gene>
<protein>
    <submittedName>
        <fullName evidence="10">Spore germination protein A3</fullName>
    </submittedName>
</protein>
<keyword evidence="6" id="KW-0564">Palmitate</keyword>
<evidence type="ECO:0000256" key="5">
    <source>
        <dbReference type="ARBA" id="ARBA00023136"/>
    </source>
</evidence>
<evidence type="ECO:0000313" key="11">
    <source>
        <dbReference type="Proteomes" id="UP000070456"/>
    </source>
</evidence>
<dbReference type="AlphaFoldDB" id="A0A140L6M1"/>
<dbReference type="InterPro" id="IPR046953">
    <property type="entry name" value="Spore_GerAC-like_C"/>
</dbReference>
<evidence type="ECO:0000256" key="7">
    <source>
        <dbReference type="ARBA" id="ARBA00023288"/>
    </source>
</evidence>
<dbReference type="NCBIfam" id="TIGR02887">
    <property type="entry name" value="spore_ger_x_C"/>
    <property type="match status" value="1"/>
</dbReference>
<name>A0A140L6M1_9FIRM</name>
<sequence length="391" mass="44526">MHREKILLLLLIMTIGATGCWDKVEIENRAFVTAVAIDKFEPKKDQEARQEEGKAKVPEDSPSNRYIVTYAYPNTGLIAGKGEGEPRFQFTATGKTISDINNGLATRMEGSLFFGHVKLIVLGESLAKDEQLMREVLDAIERSPQIGRKISLMITPGTAEDILAVKAPQEPALGLYIRNIIEQQKRTARIADADLGYILRSLHESKAAVVPRIVASEKEVKIAGAAVLKDYKQIGWLGELETRALMFMMNKAGQANITVEMDKILLPVHIYHASTDIRIEEKDGEIYTIFDISMEGELQQHLFEVKGQTYDDKYLKKLEKTVSKELEQQIQDVYKKIQKEYETDLLQLNERLRKNKPDLWEKVKKQWDEIYPRTKMAVHVATEIRRIGVSR</sequence>
<evidence type="ECO:0000256" key="1">
    <source>
        <dbReference type="ARBA" id="ARBA00004635"/>
    </source>
</evidence>
<comment type="similarity">
    <text evidence="2">Belongs to the GerABKC lipoprotein family.</text>
</comment>
<keyword evidence="3" id="KW-0309">Germination</keyword>
<evidence type="ECO:0000256" key="6">
    <source>
        <dbReference type="ARBA" id="ARBA00023139"/>
    </source>
</evidence>
<evidence type="ECO:0000256" key="2">
    <source>
        <dbReference type="ARBA" id="ARBA00007886"/>
    </source>
</evidence>
<dbReference type="PANTHER" id="PTHR35789">
    <property type="entry name" value="SPORE GERMINATION PROTEIN B3"/>
    <property type="match status" value="1"/>
</dbReference>